<dbReference type="AlphaFoldDB" id="A0A5B9DF19"/>
<dbReference type="GO" id="GO:0008775">
    <property type="term" value="F:acetate CoA-transferase activity"/>
    <property type="evidence" value="ECO:0007669"/>
    <property type="project" value="InterPro"/>
</dbReference>
<feature type="domain" description="Acetyl-CoA hydrolase/transferase C-terminal" evidence="1">
    <location>
        <begin position="439"/>
        <end position="602"/>
    </location>
</feature>
<dbReference type="PANTHER" id="PTHR21432:SF20">
    <property type="entry name" value="ACETYL-COA HYDROLASE"/>
    <property type="match status" value="1"/>
</dbReference>
<protein>
    <submittedName>
        <fullName evidence="2">Acetyl-CoA hydrolase/transferase C-terminal domain-containing protein</fullName>
    </submittedName>
</protein>
<gene>
    <name evidence="2" type="ORF">DSAG12_03217</name>
</gene>
<dbReference type="GeneID" id="41331187"/>
<dbReference type="PANTHER" id="PTHR21432">
    <property type="entry name" value="ACETYL-COA HYDROLASE-RELATED"/>
    <property type="match status" value="1"/>
</dbReference>
<dbReference type="OrthoDB" id="147145at2157"/>
<keyword evidence="2" id="KW-0378">Hydrolase</keyword>
<dbReference type="GO" id="GO:0006083">
    <property type="term" value="P:acetate metabolic process"/>
    <property type="evidence" value="ECO:0007669"/>
    <property type="project" value="InterPro"/>
</dbReference>
<proteinExistence type="predicted"/>
<sequence length="723" mass="81871">MTKYFDDVEEAVDALIKKVGNRISIVMDVGNGKLNHYINALINRGKKDPNLDISIISALPPEVPSGKSDLEKRFYKLLAKRIWKDYPTHEYFKLVRNKTLPSNIHIYEMYVKSGAILNEPKMQQNYCNFHYTLIARDLLVRGVNVAAGLFAKRIMDDGEIIISGGSNTGLVFDVANTLRKLGKEGEKTAVIGEITSGMPFMYGDETKNQEDLIEFMLDAPKYDFNLFSVPKPSVSMINHIIGFYSSTLLKDGGTIQIGIGAMADGIVNSIIMRHDRNEEYKEILNKIGIMDNFGEVISKWGGTGTFKEGFHANSEMLVEPFLTMLKKKILKRKIYDHWGIQSLVNDKKIKDEILPNNILELLLGLGAIQKVLTQEDFDNLQYYGIFKEGLAYTEYDLLNNDKKYSTDLRDKSNLDLIQKECVGKELKNGYIVGASFFLGSSEFYNNLIAMDEEERKLIRMNSVLKINQLYGGEKLRRLQRIESRFFNSGMYVTLLGAVASYQLEDGRVVSGIGGQFNFVNMAQELHNGRSIICCSSTRGSGKKTKSNIKFSYGHTSIPRYLKDIVVTEYGIADLRGTSDEDCIKEMLNITDSRFQESLLKEAKKAKKINNDYKIPEKFKNNTPKGLVDKFSSFSERGLFKTFPFGHDFNEDELSIAVALKTVKNHAEAHKLDIIKTLIKSPNSRTIEKAHHYLELLELENPETSHDKISQKLLLKGLKLTGKI</sequence>
<dbReference type="InterPro" id="IPR038460">
    <property type="entry name" value="AcetylCoA_hyd_C_sf"/>
</dbReference>
<evidence type="ECO:0000313" key="2">
    <source>
        <dbReference type="EMBL" id="QEE17383.1"/>
    </source>
</evidence>
<dbReference type="RefSeq" id="WP_147664278.1">
    <property type="nucleotide sequence ID" value="NZ_CP042905.2"/>
</dbReference>
<dbReference type="SUPFAM" id="SSF100950">
    <property type="entry name" value="NagB/RpiA/CoA transferase-like"/>
    <property type="match status" value="1"/>
</dbReference>
<dbReference type="Pfam" id="PF13336">
    <property type="entry name" value="AcetylCoA_hyd_C"/>
    <property type="match status" value="1"/>
</dbReference>
<name>A0A5B9DF19_9ARCH</name>
<dbReference type="InterPro" id="IPR026888">
    <property type="entry name" value="AcetylCoA_hyd_C"/>
</dbReference>
<accession>A0A5B9DF19</accession>
<dbReference type="EMBL" id="CP042905">
    <property type="protein sequence ID" value="QEE17383.1"/>
    <property type="molecule type" value="Genomic_DNA"/>
</dbReference>
<reference evidence="2 3" key="1">
    <citation type="journal article" date="2020" name="Nature">
        <title>Isolation of an archaeon at the prokaryote-eukaryote interface.</title>
        <authorList>
            <person name="Imachi H."/>
            <person name="Nobu M.K."/>
            <person name="Nakahara N."/>
            <person name="Morono Y."/>
            <person name="Ogawara M."/>
            <person name="Takaki Y."/>
            <person name="Takano Y."/>
            <person name="Uematsu K."/>
            <person name="Ikuta T."/>
            <person name="Ito M."/>
            <person name="Matsui Y."/>
            <person name="Miyazaki M."/>
            <person name="Murata K."/>
            <person name="Saito Y."/>
            <person name="Sakai S."/>
            <person name="Song C."/>
            <person name="Tasumi E."/>
            <person name="Yamanaka Y."/>
            <person name="Yamaguchi T."/>
            <person name="Kamagata Y."/>
            <person name="Tamaki H."/>
            <person name="Takai K."/>
        </authorList>
    </citation>
    <scope>NUCLEOTIDE SEQUENCE [LARGE SCALE GENOMIC DNA]</scope>
    <source>
        <strain evidence="2 3">MK-D1</strain>
    </source>
</reference>
<dbReference type="Proteomes" id="UP000321408">
    <property type="component" value="Chromosome"/>
</dbReference>
<dbReference type="InterPro" id="IPR046433">
    <property type="entry name" value="ActCoA_hydro"/>
</dbReference>
<evidence type="ECO:0000259" key="1">
    <source>
        <dbReference type="Pfam" id="PF13336"/>
    </source>
</evidence>
<evidence type="ECO:0000313" key="3">
    <source>
        <dbReference type="Proteomes" id="UP000321408"/>
    </source>
</evidence>
<reference evidence="2 3" key="2">
    <citation type="journal article" date="2024" name="Int. J. Syst. Evol. Microbiol.">
        <title>Promethearchaeum syntrophicum gen. nov., sp. nov., an anaerobic, obligately syntrophic archaeon, the first isolate of the lineage 'Asgard' archaea, and proposal of the new archaeal phylum Promethearchaeota phyl. nov. and kingdom Promethearchaeati regn. nov.</title>
        <authorList>
            <person name="Imachi H."/>
            <person name="Nobu M.K."/>
            <person name="Kato S."/>
            <person name="Takaki Y."/>
            <person name="Miyazaki M."/>
            <person name="Miyata M."/>
            <person name="Ogawara M."/>
            <person name="Saito Y."/>
            <person name="Sakai S."/>
            <person name="Tahara Y.O."/>
            <person name="Takano Y."/>
            <person name="Tasumi E."/>
            <person name="Uematsu K."/>
            <person name="Yoshimura T."/>
            <person name="Itoh T."/>
            <person name="Ohkuma M."/>
            <person name="Takai K."/>
        </authorList>
    </citation>
    <scope>NUCLEOTIDE SEQUENCE [LARGE SCALE GENOMIC DNA]</scope>
    <source>
        <strain evidence="2 3">MK-D1</strain>
    </source>
</reference>
<dbReference type="InterPro" id="IPR037171">
    <property type="entry name" value="NagB/RpiA_transferase-like"/>
</dbReference>
<organism evidence="2 3">
    <name type="scientific">Promethearchaeum syntrophicum</name>
    <dbReference type="NCBI Taxonomy" id="2594042"/>
    <lineage>
        <taxon>Archaea</taxon>
        <taxon>Promethearchaeati</taxon>
        <taxon>Promethearchaeota</taxon>
        <taxon>Promethearchaeia</taxon>
        <taxon>Promethearchaeales</taxon>
        <taxon>Promethearchaeaceae</taxon>
        <taxon>Promethearchaeum</taxon>
    </lineage>
</organism>
<dbReference type="KEGG" id="psyt:DSAG12_03217"/>
<keyword evidence="3" id="KW-1185">Reference proteome</keyword>
<dbReference type="Gene3D" id="3.40.1080.20">
    <property type="entry name" value="Acetyl-CoA hydrolase/transferase C-terminal domain"/>
    <property type="match status" value="1"/>
</dbReference>